<reference evidence="2 3" key="1">
    <citation type="submission" date="2021-03" db="EMBL/GenBank/DDBJ databases">
        <title>Oceanisphaera sp. nov., isolated from the intestine.</title>
        <authorList>
            <person name="Zhao L.-H."/>
            <person name="Shi L.-F."/>
        </authorList>
    </citation>
    <scope>NUCLEOTIDE SEQUENCE [LARGE SCALE GENOMIC DNA]</scope>
    <source>
        <strain evidence="2 3">DM8</strain>
    </source>
</reference>
<comment type="caution">
    <text evidence="2">The sequence shown here is derived from an EMBL/GenBank/DDBJ whole genome shotgun (WGS) entry which is preliminary data.</text>
</comment>
<sequence>MSKTTGNGGDKKYRPPASNFKWISPKVERALNQASMRSPVLRWLLSWIFFPMVCKFGLRINYDPNNFYVEVPHKRFNRNAYGTIGGAALLANIELAAGAYLFMRTDGGHRLVCRNLSYRFRLPSTNGLHFKIEPVSQDIDEAITTGQPFNADLKVHVYTRGKQPGVPGRLIGRGDVTFHLWTVSGASDA</sequence>
<organism evidence="2 3">
    <name type="scientific">Oceanisphaera pacifica</name>
    <dbReference type="NCBI Taxonomy" id="2818389"/>
    <lineage>
        <taxon>Bacteria</taxon>
        <taxon>Pseudomonadati</taxon>
        <taxon>Pseudomonadota</taxon>
        <taxon>Gammaproteobacteria</taxon>
        <taxon>Aeromonadales</taxon>
        <taxon>Aeromonadaceae</taxon>
        <taxon>Oceanisphaera</taxon>
    </lineage>
</organism>
<dbReference type="Proteomes" id="UP000664882">
    <property type="component" value="Unassembled WGS sequence"/>
</dbReference>
<feature type="transmembrane region" description="Helical" evidence="1">
    <location>
        <begin position="40"/>
        <end position="60"/>
    </location>
</feature>
<gene>
    <name evidence="2" type="ORF">J3U76_09975</name>
</gene>
<dbReference type="EMBL" id="JAGDFX010000010">
    <property type="protein sequence ID" value="MBO1519949.1"/>
    <property type="molecule type" value="Genomic_DNA"/>
</dbReference>
<dbReference type="InterPro" id="IPR027961">
    <property type="entry name" value="DUF4442"/>
</dbReference>
<name>A0ABS3NH90_9GAMM</name>
<evidence type="ECO:0000313" key="2">
    <source>
        <dbReference type="EMBL" id="MBO1519949.1"/>
    </source>
</evidence>
<accession>A0ABS3NH90</accession>
<proteinExistence type="predicted"/>
<keyword evidence="1" id="KW-1133">Transmembrane helix</keyword>
<protein>
    <submittedName>
        <fullName evidence="2">DUF4442 domain-containing protein</fullName>
    </submittedName>
</protein>
<evidence type="ECO:0000256" key="1">
    <source>
        <dbReference type="SAM" id="Phobius"/>
    </source>
</evidence>
<dbReference type="SUPFAM" id="SSF54637">
    <property type="entry name" value="Thioesterase/thiol ester dehydrase-isomerase"/>
    <property type="match status" value="1"/>
</dbReference>
<feature type="transmembrane region" description="Helical" evidence="1">
    <location>
        <begin position="80"/>
        <end position="102"/>
    </location>
</feature>
<dbReference type="RefSeq" id="WP_208005822.1">
    <property type="nucleotide sequence ID" value="NZ_JAGDFX010000010.1"/>
</dbReference>
<evidence type="ECO:0000313" key="3">
    <source>
        <dbReference type="Proteomes" id="UP000664882"/>
    </source>
</evidence>
<keyword evidence="1" id="KW-0472">Membrane</keyword>
<keyword evidence="1" id="KW-0812">Transmembrane</keyword>
<dbReference type="InterPro" id="IPR029069">
    <property type="entry name" value="HotDog_dom_sf"/>
</dbReference>
<dbReference type="Pfam" id="PF14539">
    <property type="entry name" value="DUF4442"/>
    <property type="match status" value="1"/>
</dbReference>
<dbReference type="Gene3D" id="3.10.129.10">
    <property type="entry name" value="Hotdog Thioesterase"/>
    <property type="match status" value="1"/>
</dbReference>
<keyword evidence="3" id="KW-1185">Reference proteome</keyword>